<dbReference type="GO" id="GO:0009252">
    <property type="term" value="P:peptidoglycan biosynthetic process"/>
    <property type="evidence" value="ECO:0007669"/>
    <property type="project" value="UniProtKB-UniRule"/>
</dbReference>
<dbReference type="InterPro" id="IPR005762">
    <property type="entry name" value="MurD"/>
</dbReference>
<dbReference type="NCBIfam" id="TIGR01087">
    <property type="entry name" value="murD"/>
    <property type="match status" value="1"/>
</dbReference>
<evidence type="ECO:0000256" key="5">
    <source>
        <dbReference type="ARBA" id="ARBA00022618"/>
    </source>
</evidence>
<comment type="similarity">
    <text evidence="9">Belongs to the MurCDEF family.</text>
</comment>
<keyword evidence="9 10" id="KW-0573">Peptidoglycan synthesis</keyword>
<keyword evidence="8 9" id="KW-0131">Cell cycle</keyword>
<evidence type="ECO:0000256" key="2">
    <source>
        <dbReference type="ARBA" id="ARBA00004752"/>
    </source>
</evidence>
<dbReference type="Gene3D" id="3.40.1190.10">
    <property type="entry name" value="Mur-like, catalytic domain"/>
    <property type="match status" value="1"/>
</dbReference>
<dbReference type="EC" id="6.3.2.9" evidence="9 10"/>
<dbReference type="Pfam" id="PF02875">
    <property type="entry name" value="Mur_ligase_C"/>
    <property type="match status" value="1"/>
</dbReference>
<dbReference type="PANTHER" id="PTHR43692:SF1">
    <property type="entry name" value="UDP-N-ACETYLMURAMOYLALANINE--D-GLUTAMATE LIGASE"/>
    <property type="match status" value="1"/>
</dbReference>
<dbReference type="GO" id="GO:0005524">
    <property type="term" value="F:ATP binding"/>
    <property type="evidence" value="ECO:0007669"/>
    <property type="project" value="UniProtKB-UniRule"/>
</dbReference>
<gene>
    <name evidence="9" type="primary">murD</name>
    <name evidence="13" type="ORF">SAMN06296378_1932</name>
</gene>
<keyword evidence="5 9" id="KW-0132">Cell division</keyword>
<dbReference type="Gene3D" id="3.90.190.20">
    <property type="entry name" value="Mur ligase, C-terminal domain"/>
    <property type="match status" value="1"/>
</dbReference>
<keyword evidence="3 9" id="KW-0963">Cytoplasm</keyword>
<comment type="pathway">
    <text evidence="2 9 10">Cell wall biogenesis; peptidoglycan biosynthesis.</text>
</comment>
<comment type="function">
    <text evidence="9 10">Cell wall formation. Catalyzes the addition of glutamate to the nucleotide precursor UDP-N-acetylmuramoyl-L-alanine (UMA).</text>
</comment>
<evidence type="ECO:0000259" key="11">
    <source>
        <dbReference type="Pfam" id="PF02875"/>
    </source>
</evidence>
<feature type="domain" description="Mur ligase central" evidence="12">
    <location>
        <begin position="131"/>
        <end position="324"/>
    </location>
</feature>
<dbReference type="Proteomes" id="UP000219440">
    <property type="component" value="Unassembled WGS sequence"/>
</dbReference>
<keyword evidence="6 9" id="KW-0547">Nucleotide-binding</keyword>
<evidence type="ECO:0000256" key="6">
    <source>
        <dbReference type="ARBA" id="ARBA00022741"/>
    </source>
</evidence>
<feature type="domain" description="Mur ligase C-terminal" evidence="11">
    <location>
        <begin position="346"/>
        <end position="465"/>
    </location>
</feature>
<dbReference type="Gene3D" id="3.40.50.720">
    <property type="entry name" value="NAD(P)-binding Rossmann-like Domain"/>
    <property type="match status" value="1"/>
</dbReference>
<feature type="binding site" evidence="9">
    <location>
        <begin position="133"/>
        <end position="139"/>
    </location>
    <ligand>
        <name>ATP</name>
        <dbReference type="ChEBI" id="CHEBI:30616"/>
    </ligand>
</feature>
<dbReference type="GO" id="GO:0008764">
    <property type="term" value="F:UDP-N-acetylmuramoylalanine-D-glutamate ligase activity"/>
    <property type="evidence" value="ECO:0007669"/>
    <property type="project" value="UniProtKB-UniRule"/>
</dbReference>
<evidence type="ECO:0000256" key="8">
    <source>
        <dbReference type="ARBA" id="ARBA00023306"/>
    </source>
</evidence>
<evidence type="ECO:0000256" key="7">
    <source>
        <dbReference type="ARBA" id="ARBA00022840"/>
    </source>
</evidence>
<evidence type="ECO:0000256" key="3">
    <source>
        <dbReference type="ARBA" id="ARBA00022490"/>
    </source>
</evidence>
<evidence type="ECO:0000313" key="13">
    <source>
        <dbReference type="EMBL" id="SOE69235.1"/>
    </source>
</evidence>
<dbReference type="Pfam" id="PF08245">
    <property type="entry name" value="Mur_ligase_M"/>
    <property type="match status" value="1"/>
</dbReference>
<comment type="catalytic activity">
    <reaction evidence="9 10">
        <text>UDP-N-acetyl-alpha-D-muramoyl-L-alanine + D-glutamate + ATP = UDP-N-acetyl-alpha-D-muramoyl-L-alanyl-D-glutamate + ADP + phosphate + H(+)</text>
        <dbReference type="Rhea" id="RHEA:16429"/>
        <dbReference type="ChEBI" id="CHEBI:15378"/>
        <dbReference type="ChEBI" id="CHEBI:29986"/>
        <dbReference type="ChEBI" id="CHEBI:30616"/>
        <dbReference type="ChEBI" id="CHEBI:43474"/>
        <dbReference type="ChEBI" id="CHEBI:83898"/>
        <dbReference type="ChEBI" id="CHEBI:83900"/>
        <dbReference type="ChEBI" id="CHEBI:456216"/>
        <dbReference type="EC" id="6.3.2.9"/>
    </reaction>
</comment>
<evidence type="ECO:0000259" key="12">
    <source>
        <dbReference type="Pfam" id="PF08245"/>
    </source>
</evidence>
<dbReference type="InterPro" id="IPR004101">
    <property type="entry name" value="Mur_ligase_C"/>
</dbReference>
<dbReference type="GO" id="GO:0071555">
    <property type="term" value="P:cell wall organization"/>
    <property type="evidence" value="ECO:0007669"/>
    <property type="project" value="UniProtKB-KW"/>
</dbReference>
<keyword evidence="7 9" id="KW-0067">ATP-binding</keyword>
<proteinExistence type="inferred from homology"/>
<dbReference type="SUPFAM" id="SSF53244">
    <property type="entry name" value="MurD-like peptide ligases, peptide-binding domain"/>
    <property type="match status" value="1"/>
</dbReference>
<dbReference type="InterPro" id="IPR036615">
    <property type="entry name" value="Mur_ligase_C_dom_sf"/>
</dbReference>
<evidence type="ECO:0000313" key="14">
    <source>
        <dbReference type="Proteomes" id="UP000219440"/>
    </source>
</evidence>
<dbReference type="HAMAP" id="MF_00639">
    <property type="entry name" value="MurD"/>
    <property type="match status" value="1"/>
</dbReference>
<dbReference type="GO" id="GO:0051301">
    <property type="term" value="P:cell division"/>
    <property type="evidence" value="ECO:0007669"/>
    <property type="project" value="UniProtKB-KW"/>
</dbReference>
<dbReference type="AlphaFoldDB" id="A0A2C8ZUG9"/>
<evidence type="ECO:0000256" key="9">
    <source>
        <dbReference type="HAMAP-Rule" id="MF_00639"/>
    </source>
</evidence>
<dbReference type="InterPro" id="IPR036565">
    <property type="entry name" value="Mur-like_cat_sf"/>
</dbReference>
<dbReference type="InterPro" id="IPR013221">
    <property type="entry name" value="Mur_ligase_cen"/>
</dbReference>
<dbReference type="RefSeq" id="WP_097061042.1">
    <property type="nucleotide sequence ID" value="NZ_BMLC01000005.1"/>
</dbReference>
<dbReference type="PROSITE" id="PS01011">
    <property type="entry name" value="FOLYLPOLYGLU_SYNT_1"/>
    <property type="match status" value="1"/>
</dbReference>
<name>A0A2C8ZUG9_9MICO</name>
<dbReference type="GO" id="GO:0004326">
    <property type="term" value="F:tetrahydrofolylpolyglutamate synthase activity"/>
    <property type="evidence" value="ECO:0007669"/>
    <property type="project" value="InterPro"/>
</dbReference>
<keyword evidence="9 10" id="KW-0133">Cell shape</keyword>
<dbReference type="SUPFAM" id="SSF53623">
    <property type="entry name" value="MurD-like peptide ligases, catalytic domain"/>
    <property type="match status" value="1"/>
</dbReference>
<dbReference type="SUPFAM" id="SSF51984">
    <property type="entry name" value="MurCD N-terminal domain"/>
    <property type="match status" value="1"/>
</dbReference>
<dbReference type="GO" id="GO:0005737">
    <property type="term" value="C:cytoplasm"/>
    <property type="evidence" value="ECO:0007669"/>
    <property type="project" value="UniProtKB-SubCell"/>
</dbReference>
<comment type="subcellular location">
    <subcellularLocation>
        <location evidence="1 9 10">Cytoplasm</location>
    </subcellularLocation>
</comment>
<dbReference type="PANTHER" id="PTHR43692">
    <property type="entry name" value="UDP-N-ACETYLMURAMOYLALANINE--D-GLUTAMATE LIGASE"/>
    <property type="match status" value="1"/>
</dbReference>
<evidence type="ECO:0000256" key="10">
    <source>
        <dbReference type="RuleBase" id="RU003664"/>
    </source>
</evidence>
<dbReference type="GO" id="GO:0008360">
    <property type="term" value="P:regulation of cell shape"/>
    <property type="evidence" value="ECO:0007669"/>
    <property type="project" value="UniProtKB-KW"/>
</dbReference>
<reference evidence="13 14" key="1">
    <citation type="submission" date="2017-09" db="EMBL/GenBank/DDBJ databases">
        <authorList>
            <person name="Ehlers B."/>
            <person name="Leendertz F.H."/>
        </authorList>
    </citation>
    <scope>NUCLEOTIDE SEQUENCE [LARGE SCALE GENOMIC DNA]</scope>
    <source>
        <strain evidence="13 14">CGMCC 1.05381</strain>
    </source>
</reference>
<protein>
    <recommendedName>
        <fullName evidence="9 10">UDP-N-acetylmuramoylalanine--D-glutamate ligase</fullName>
        <ecNumber evidence="9 10">6.3.2.9</ecNumber>
    </recommendedName>
    <alternativeName>
        <fullName evidence="9">D-glutamic acid-adding enzyme</fullName>
    </alternativeName>
    <alternativeName>
        <fullName evidence="9">UDP-N-acetylmuramoyl-L-alanyl-D-glutamate synthetase</fullName>
    </alternativeName>
</protein>
<dbReference type="EMBL" id="OCST01000004">
    <property type="protein sequence ID" value="SOE69235.1"/>
    <property type="molecule type" value="Genomic_DNA"/>
</dbReference>
<evidence type="ECO:0000256" key="4">
    <source>
        <dbReference type="ARBA" id="ARBA00022598"/>
    </source>
</evidence>
<dbReference type="OrthoDB" id="9809796at2"/>
<organism evidence="13 14">
    <name type="scientific">Salinibacterium xinjiangense</name>
    <dbReference type="NCBI Taxonomy" id="386302"/>
    <lineage>
        <taxon>Bacteria</taxon>
        <taxon>Bacillati</taxon>
        <taxon>Actinomycetota</taxon>
        <taxon>Actinomycetes</taxon>
        <taxon>Micrococcales</taxon>
        <taxon>Microbacteriaceae</taxon>
        <taxon>Salinibacterium</taxon>
    </lineage>
</organism>
<evidence type="ECO:0000256" key="1">
    <source>
        <dbReference type="ARBA" id="ARBA00004496"/>
    </source>
</evidence>
<keyword evidence="4 9" id="KW-0436">Ligase</keyword>
<keyword evidence="14" id="KW-1185">Reference proteome</keyword>
<keyword evidence="9 10" id="KW-0961">Cell wall biogenesis/degradation</keyword>
<accession>A0A2C8ZUG9</accession>
<dbReference type="UniPathway" id="UPA00219"/>
<dbReference type="InterPro" id="IPR018109">
    <property type="entry name" value="Folylpolyglutamate_synth_CS"/>
</dbReference>
<sequence>MRDLDTLTSWNAEWRGLRVAVLGLGVSGFAAADTLLELGAEVLVVAAAAGDLRRQMLDVIGGRFVQHHGTDTIPAELAGFDAELVIVSPGFGLDHPLIAWASAGGIPIWGDIELAWRLRDKLRSPAEWIAVTGTNGKTTTVQLTTHLLVAGGLRAVPAGNIGVPVLDAIRDPQGFDVIVVELSSFQLHWMPRSGPGAIAPLASVCLNLADDHLDWHGSREAYVDAKATVYFNTKIACVYNRADLATMRMVEDAEVLEGCRAVGFGLDTPGPSDLGMVDGIIIDRAFHEDRHNSAIELTTHGELAAVGLSSPHMLANVLAASALARCAGVAAESITGALTTFTIDHHRTEVVARGGGVSWVDDSKATNSHAADASLRSFESVVWIVGGLLKGVDISLLVSTHAARLRAVVVIGLNREPVVEALARHAPQVPVFEVLATDTDEVMPEAVKAAAGVAVNGDTVLMAPAAASMDQFIDYADRGRRFAAAVNDYLEGGADDDQTSARPPTGTP</sequence>